<evidence type="ECO:0000256" key="3">
    <source>
        <dbReference type="ARBA" id="ARBA00022448"/>
    </source>
</evidence>
<keyword evidence="7 8" id="KW-0472">Membrane</keyword>
<dbReference type="PANTHER" id="PTHR21716:SF53">
    <property type="entry name" value="PERMEASE PERM-RELATED"/>
    <property type="match status" value="1"/>
</dbReference>
<evidence type="ECO:0000256" key="4">
    <source>
        <dbReference type="ARBA" id="ARBA00022475"/>
    </source>
</evidence>
<feature type="transmembrane region" description="Helical" evidence="8">
    <location>
        <begin position="171"/>
        <end position="201"/>
    </location>
</feature>
<comment type="similarity">
    <text evidence="2">Belongs to the autoinducer-2 exporter (AI-2E) (TC 2.A.86) family.</text>
</comment>
<dbReference type="PANTHER" id="PTHR21716">
    <property type="entry name" value="TRANSMEMBRANE PROTEIN"/>
    <property type="match status" value="1"/>
</dbReference>
<dbReference type="Pfam" id="PF01594">
    <property type="entry name" value="AI-2E_transport"/>
    <property type="match status" value="1"/>
</dbReference>
<evidence type="ECO:0000256" key="1">
    <source>
        <dbReference type="ARBA" id="ARBA00004651"/>
    </source>
</evidence>
<feature type="transmembrane region" description="Helical" evidence="8">
    <location>
        <begin position="348"/>
        <end position="372"/>
    </location>
</feature>
<proteinExistence type="inferred from homology"/>
<feature type="transmembrane region" description="Helical" evidence="8">
    <location>
        <begin position="12"/>
        <end position="34"/>
    </location>
</feature>
<keyword evidence="5 8" id="KW-0812">Transmembrane</keyword>
<evidence type="ECO:0000256" key="6">
    <source>
        <dbReference type="ARBA" id="ARBA00022989"/>
    </source>
</evidence>
<feature type="transmembrane region" description="Helical" evidence="8">
    <location>
        <begin position="87"/>
        <end position="111"/>
    </location>
</feature>
<keyword evidence="3" id="KW-0813">Transport</keyword>
<evidence type="ECO:0000256" key="8">
    <source>
        <dbReference type="SAM" id="Phobius"/>
    </source>
</evidence>
<feature type="transmembrane region" description="Helical" evidence="8">
    <location>
        <begin position="40"/>
        <end position="61"/>
    </location>
</feature>
<evidence type="ECO:0000256" key="2">
    <source>
        <dbReference type="ARBA" id="ARBA00009773"/>
    </source>
</evidence>
<dbReference type="EMBL" id="JBBMFS010000004">
    <property type="protein sequence ID" value="MEQ2554714.1"/>
    <property type="molecule type" value="Genomic_DNA"/>
</dbReference>
<gene>
    <name evidence="9" type="ORF">WMO37_06715</name>
</gene>
<evidence type="ECO:0000256" key="5">
    <source>
        <dbReference type="ARBA" id="ARBA00022692"/>
    </source>
</evidence>
<feature type="transmembrane region" description="Helical" evidence="8">
    <location>
        <begin position="321"/>
        <end position="342"/>
    </location>
</feature>
<comment type="subcellular location">
    <subcellularLocation>
        <location evidence="1">Cell membrane</location>
        <topology evidence="1">Multi-pass membrane protein</topology>
    </subcellularLocation>
</comment>
<name>A0ABV1H4T2_9FIRM</name>
<organism evidence="9 10">
    <name type="scientific">Lachnospira intestinalis</name>
    <dbReference type="NCBI Taxonomy" id="3133158"/>
    <lineage>
        <taxon>Bacteria</taxon>
        <taxon>Bacillati</taxon>
        <taxon>Bacillota</taxon>
        <taxon>Clostridia</taxon>
        <taxon>Lachnospirales</taxon>
        <taxon>Lachnospiraceae</taxon>
        <taxon>Lachnospira</taxon>
    </lineage>
</organism>
<dbReference type="InterPro" id="IPR002549">
    <property type="entry name" value="AI-2E-like"/>
</dbReference>
<keyword evidence="10" id="KW-1185">Reference proteome</keyword>
<keyword evidence="6 8" id="KW-1133">Transmembrane helix</keyword>
<sequence>MNRNLKNEEVKKYITIGAVLIILYWALQNLQLIFSVMSKILTLFMPFLIGGVIAFIMNVPMKQIERHLFQKEQYQTEKFAALRRTCAYVLTLLAIIVILAAAMVIVIPQLVSTIADIVKLIPGQFQNVQQFLMEQAKAYPQIEQQLASVQIDWESLLKSAMDFVTAGTKGIISGGIGAVTSIVSGVTNFFIGFIFSIYVLFQKETLARQTKKILYAFTKEKTAQKVLRVVRLANTTFASFLSGQCLEACILGTMFCVTMLVIRLPYALLIGIVIAITALIPIVGAFIGCVVGIILIGLVNPVKAVIFVIMFFVLQQIEGNLIYPHVVGSSVGLPGMWVLMAVTVGGSLFGIVGILTFIPICSVCYALFRLFVNERLKEKREI</sequence>
<evidence type="ECO:0000313" key="9">
    <source>
        <dbReference type="EMBL" id="MEQ2554714.1"/>
    </source>
</evidence>
<accession>A0ABV1H4T2</accession>
<dbReference type="Proteomes" id="UP001546774">
    <property type="component" value="Unassembled WGS sequence"/>
</dbReference>
<comment type="caution">
    <text evidence="9">The sequence shown here is derived from an EMBL/GenBank/DDBJ whole genome shotgun (WGS) entry which is preliminary data.</text>
</comment>
<keyword evidence="4" id="KW-1003">Cell membrane</keyword>
<reference evidence="9" key="1">
    <citation type="submission" date="2024-03" db="EMBL/GenBank/DDBJ databases">
        <title>Human intestinal bacterial collection.</title>
        <authorList>
            <person name="Pauvert C."/>
            <person name="Hitch T.C.A."/>
            <person name="Clavel T."/>
        </authorList>
    </citation>
    <scope>NUCLEOTIDE SEQUENCE [LARGE SCALE GENOMIC DNA]</scope>
    <source>
        <strain evidence="9">CLA-AA-H89B</strain>
    </source>
</reference>
<evidence type="ECO:0000256" key="7">
    <source>
        <dbReference type="ARBA" id="ARBA00023136"/>
    </source>
</evidence>
<protein>
    <submittedName>
        <fullName evidence="9">AI-2E family transporter</fullName>
    </submittedName>
</protein>
<feature type="transmembrane region" description="Helical" evidence="8">
    <location>
        <begin position="293"/>
        <end position="314"/>
    </location>
</feature>
<evidence type="ECO:0000313" key="10">
    <source>
        <dbReference type="Proteomes" id="UP001546774"/>
    </source>
</evidence>
<feature type="transmembrane region" description="Helical" evidence="8">
    <location>
        <begin position="264"/>
        <end position="287"/>
    </location>
</feature>